<evidence type="ECO:0000256" key="7">
    <source>
        <dbReference type="PROSITE-ProRule" id="PRU00023"/>
    </source>
</evidence>
<evidence type="ECO:0000256" key="4">
    <source>
        <dbReference type="ARBA" id="ARBA00022989"/>
    </source>
</evidence>
<keyword evidence="2 9" id="KW-0812">Transmembrane</keyword>
<keyword evidence="4 9" id="KW-1133">Transmembrane helix</keyword>
<dbReference type="Gene3D" id="1.25.40.20">
    <property type="entry name" value="Ankyrin repeat-containing domain"/>
    <property type="match status" value="1"/>
</dbReference>
<feature type="repeat" description="ANK" evidence="7">
    <location>
        <begin position="472"/>
        <end position="504"/>
    </location>
</feature>
<feature type="repeat" description="ANK" evidence="7">
    <location>
        <begin position="430"/>
        <end position="452"/>
    </location>
</feature>
<keyword evidence="12" id="KW-1185">Reference proteome</keyword>
<dbReference type="Proteomes" id="UP000822688">
    <property type="component" value="Chromosome 11"/>
</dbReference>
<evidence type="ECO:0000313" key="12">
    <source>
        <dbReference type="Proteomes" id="UP000822688"/>
    </source>
</evidence>
<feature type="transmembrane region" description="Helical" evidence="9">
    <location>
        <begin position="553"/>
        <end position="575"/>
    </location>
</feature>
<evidence type="ECO:0000256" key="2">
    <source>
        <dbReference type="ARBA" id="ARBA00022692"/>
    </source>
</evidence>
<name>A0A8T0GFS5_CERPU</name>
<dbReference type="PANTHER" id="PTHR24186">
    <property type="entry name" value="PROTEIN PHOSPHATASE 1 REGULATORY SUBUNIT"/>
    <property type="match status" value="1"/>
</dbReference>
<gene>
    <name evidence="11" type="ORF">KC19_11G096100</name>
</gene>
<evidence type="ECO:0000256" key="5">
    <source>
        <dbReference type="ARBA" id="ARBA00023043"/>
    </source>
</evidence>
<keyword evidence="3" id="KW-0677">Repeat</keyword>
<dbReference type="InterPro" id="IPR036770">
    <property type="entry name" value="Ankyrin_rpt-contain_sf"/>
</dbReference>
<dbReference type="PANTHER" id="PTHR24186:SF38">
    <property type="entry name" value="ANKYRIN REPEAT FAMILY PROTEIN"/>
    <property type="match status" value="1"/>
</dbReference>
<keyword evidence="5 7" id="KW-0040">ANK repeat</keyword>
<evidence type="ECO:0000256" key="9">
    <source>
        <dbReference type="SAM" id="Phobius"/>
    </source>
</evidence>
<evidence type="ECO:0000313" key="11">
    <source>
        <dbReference type="EMBL" id="KAG0557019.1"/>
    </source>
</evidence>
<dbReference type="GO" id="GO:0005886">
    <property type="term" value="C:plasma membrane"/>
    <property type="evidence" value="ECO:0007669"/>
    <property type="project" value="TreeGrafter"/>
</dbReference>
<feature type="region of interest" description="Disordered" evidence="8">
    <location>
        <begin position="236"/>
        <end position="266"/>
    </location>
</feature>
<feature type="repeat" description="ANK" evidence="7">
    <location>
        <begin position="334"/>
        <end position="355"/>
    </location>
</feature>
<feature type="region of interest" description="Disordered" evidence="8">
    <location>
        <begin position="1"/>
        <end position="22"/>
    </location>
</feature>
<sequence length="781" mass="88707">MEESTQSEEEQAMPTTMEHITSPTTERLIAVMEKLAAITEKGLLEKGLLKNGPPVIRSAQSSSLESSQVIIDEPNSKVRKGREVWEKYIQMCNSKNNPKLWNSQSLIYGVYKLSDNASNSGEGAGTRIEFFPEMNEGILIDDQGVSGESILEKAAQGNFTQVMKLKELHQNTPAGEFPIERIMATLWYSTCEPSKRKLIHHVAYHNQLEILDWMLESSVIFSSDDPHEREYEREYEENNQEVDEDLQQNKADRQVSEGDKQAEVDIPQVEEDNTQVEQNNQPILEGNQRVGMQSGRQRMSIATGFDRTYKKHVKIPYGFLRIEAKDSLNAQDLYGYTPLHLATIENHEGIVKRLFAEEYGNLLEVHIAAENMLALEGNKRNSNKLTALHFAARNKSSLPIVQMLLQKRDFKYRNGLFRDSLSVIEVKSSSGKTPLHYASQYGNWEVVKQLLEVSMEFIQGSRSEYVNDRDVFRRTPLYLAASNNQVEVVEILLRYVDGLNVNTVTWEGISALDIAKRNEDQQVHQGKKEVIQRIVDMLESYDVNWLISERQKYASAASFLLVGAALIAGVTYAGWLQPPLGLTQYYDFPSSSSAAPPETYDSYVGVEQHWQIQTFWVFNSMAFFCSIATFIFGAAAGIPKKCASLREEVVELRKSVVRASFVLAVAILFAIGAFASAGIIVLPPVPRQRAPTYATVAVGVAVCMKLLIEFILKLWIWFRSPSLLFKMEEQDPSTKLYTSGSRWVSKHRIEVRPVYGAEYYARHDFMKPRFMNLPRSERIRI</sequence>
<comment type="caution">
    <text evidence="11">The sequence shown here is derived from an EMBL/GenBank/DDBJ whole genome shotgun (WGS) entry which is preliminary data.</text>
</comment>
<feature type="transmembrane region" description="Helical" evidence="9">
    <location>
        <begin position="615"/>
        <end position="638"/>
    </location>
</feature>
<reference evidence="11 12" key="1">
    <citation type="submission" date="2020-06" db="EMBL/GenBank/DDBJ databases">
        <title>WGS assembly of Ceratodon purpureus strain R40.</title>
        <authorList>
            <person name="Carey S.B."/>
            <person name="Jenkins J."/>
            <person name="Shu S."/>
            <person name="Lovell J.T."/>
            <person name="Sreedasyam A."/>
            <person name="Maumus F."/>
            <person name="Tiley G.P."/>
            <person name="Fernandez-Pozo N."/>
            <person name="Barry K."/>
            <person name="Chen C."/>
            <person name="Wang M."/>
            <person name="Lipzen A."/>
            <person name="Daum C."/>
            <person name="Saski C.A."/>
            <person name="Payton A.C."/>
            <person name="Mcbreen J.C."/>
            <person name="Conrad R.E."/>
            <person name="Kollar L.M."/>
            <person name="Olsson S."/>
            <person name="Huttunen S."/>
            <person name="Landis J.B."/>
            <person name="Wickett N.J."/>
            <person name="Johnson M.G."/>
            <person name="Rensing S.A."/>
            <person name="Grimwood J."/>
            <person name="Schmutz J."/>
            <person name="Mcdaniel S.F."/>
        </authorList>
    </citation>
    <scope>NUCLEOTIDE SEQUENCE [LARGE SCALE GENOMIC DNA]</scope>
    <source>
        <strain evidence="11 12">R40</strain>
    </source>
</reference>
<feature type="compositionally biased region" description="Acidic residues" evidence="8">
    <location>
        <begin position="236"/>
        <end position="246"/>
    </location>
</feature>
<dbReference type="SMART" id="SM00248">
    <property type="entry name" value="ANK"/>
    <property type="match status" value="6"/>
</dbReference>
<dbReference type="Pfam" id="PF12796">
    <property type="entry name" value="Ank_2"/>
    <property type="match status" value="1"/>
</dbReference>
<dbReference type="PROSITE" id="PS50088">
    <property type="entry name" value="ANK_REPEAT"/>
    <property type="match status" value="3"/>
</dbReference>
<feature type="compositionally biased region" description="Basic and acidic residues" evidence="8">
    <location>
        <begin position="250"/>
        <end position="263"/>
    </location>
</feature>
<evidence type="ECO:0000256" key="1">
    <source>
        <dbReference type="ARBA" id="ARBA00004141"/>
    </source>
</evidence>
<dbReference type="Pfam" id="PF00023">
    <property type="entry name" value="Ank"/>
    <property type="match status" value="2"/>
</dbReference>
<dbReference type="EMBL" id="CM026432">
    <property type="protein sequence ID" value="KAG0557019.1"/>
    <property type="molecule type" value="Genomic_DNA"/>
</dbReference>
<dbReference type="PROSITE" id="PS50297">
    <property type="entry name" value="ANK_REP_REGION"/>
    <property type="match status" value="3"/>
</dbReference>
<feature type="domain" description="PGG" evidence="10">
    <location>
        <begin position="552"/>
        <end position="678"/>
    </location>
</feature>
<dbReference type="Pfam" id="PF13962">
    <property type="entry name" value="PGG"/>
    <property type="match status" value="1"/>
</dbReference>
<evidence type="ECO:0000259" key="10">
    <source>
        <dbReference type="Pfam" id="PF13962"/>
    </source>
</evidence>
<dbReference type="AlphaFoldDB" id="A0A8T0GFS5"/>
<evidence type="ECO:0000256" key="8">
    <source>
        <dbReference type="SAM" id="MobiDB-lite"/>
    </source>
</evidence>
<keyword evidence="6 9" id="KW-0472">Membrane</keyword>
<comment type="subcellular location">
    <subcellularLocation>
        <location evidence="1">Membrane</location>
        <topology evidence="1">Multi-pass membrane protein</topology>
    </subcellularLocation>
</comment>
<organism evidence="11 12">
    <name type="scientific">Ceratodon purpureus</name>
    <name type="common">Fire moss</name>
    <name type="synonym">Dicranum purpureum</name>
    <dbReference type="NCBI Taxonomy" id="3225"/>
    <lineage>
        <taxon>Eukaryota</taxon>
        <taxon>Viridiplantae</taxon>
        <taxon>Streptophyta</taxon>
        <taxon>Embryophyta</taxon>
        <taxon>Bryophyta</taxon>
        <taxon>Bryophytina</taxon>
        <taxon>Bryopsida</taxon>
        <taxon>Dicranidae</taxon>
        <taxon>Pseudoditrichales</taxon>
        <taxon>Ditrichaceae</taxon>
        <taxon>Ceratodon</taxon>
    </lineage>
</organism>
<protein>
    <recommendedName>
        <fullName evidence="10">PGG domain-containing protein</fullName>
    </recommendedName>
</protein>
<feature type="compositionally biased region" description="Acidic residues" evidence="8">
    <location>
        <begin position="1"/>
        <end position="11"/>
    </location>
</feature>
<dbReference type="SUPFAM" id="SSF48403">
    <property type="entry name" value="Ankyrin repeat"/>
    <property type="match status" value="1"/>
</dbReference>
<feature type="transmembrane region" description="Helical" evidence="9">
    <location>
        <begin position="693"/>
        <end position="718"/>
    </location>
</feature>
<proteinExistence type="predicted"/>
<dbReference type="InterPro" id="IPR026961">
    <property type="entry name" value="PGG_dom"/>
</dbReference>
<dbReference type="InterPro" id="IPR002110">
    <property type="entry name" value="Ankyrin_rpt"/>
</dbReference>
<evidence type="ECO:0000256" key="3">
    <source>
        <dbReference type="ARBA" id="ARBA00022737"/>
    </source>
</evidence>
<accession>A0A8T0GFS5</accession>
<evidence type="ECO:0000256" key="6">
    <source>
        <dbReference type="ARBA" id="ARBA00023136"/>
    </source>
</evidence>
<feature type="transmembrane region" description="Helical" evidence="9">
    <location>
        <begin position="659"/>
        <end position="681"/>
    </location>
</feature>